<accession>A0AAJ8BYX9</accession>
<dbReference type="SMART" id="SM00248">
    <property type="entry name" value="ANK"/>
    <property type="match status" value="7"/>
</dbReference>
<evidence type="ECO:0008006" key="6">
    <source>
        <dbReference type="Google" id="ProtNLM"/>
    </source>
</evidence>
<protein>
    <recommendedName>
        <fullName evidence="6">Ankyrin</fullName>
    </recommendedName>
</protein>
<dbReference type="VEuPathDB" id="FungiDB:An12g01650"/>
<evidence type="ECO:0000256" key="1">
    <source>
        <dbReference type="ARBA" id="ARBA00022737"/>
    </source>
</evidence>
<feature type="repeat" description="ANK" evidence="3">
    <location>
        <begin position="102"/>
        <end position="134"/>
    </location>
</feature>
<evidence type="ECO:0000256" key="3">
    <source>
        <dbReference type="PROSITE-ProRule" id="PRU00023"/>
    </source>
</evidence>
<dbReference type="PROSITE" id="PS50297">
    <property type="entry name" value="ANK_REP_REGION"/>
    <property type="match status" value="2"/>
</dbReference>
<dbReference type="KEGG" id="ang:An12g01650"/>
<dbReference type="GeneID" id="84592476"/>
<dbReference type="AlphaFoldDB" id="A0AAJ8BYX9"/>
<evidence type="ECO:0000313" key="5">
    <source>
        <dbReference type="RefSeq" id="XP_059605518.1"/>
    </source>
</evidence>
<dbReference type="PANTHER" id="PTHR24198">
    <property type="entry name" value="ANKYRIN REPEAT AND PROTEIN KINASE DOMAIN-CONTAINING PROTEIN"/>
    <property type="match status" value="1"/>
</dbReference>
<feature type="repeat" description="ANK" evidence="3">
    <location>
        <begin position="207"/>
        <end position="241"/>
    </location>
</feature>
<reference evidence="5" key="2">
    <citation type="submission" date="2025-08" db="UniProtKB">
        <authorList>
            <consortium name="RefSeq"/>
        </authorList>
    </citation>
    <scope>IDENTIFICATION</scope>
</reference>
<evidence type="ECO:0000256" key="4">
    <source>
        <dbReference type="SAM" id="MobiDB-lite"/>
    </source>
</evidence>
<dbReference type="InterPro" id="IPR002110">
    <property type="entry name" value="Ankyrin_rpt"/>
</dbReference>
<proteinExistence type="predicted"/>
<dbReference type="PANTHER" id="PTHR24198:SF165">
    <property type="entry name" value="ANKYRIN REPEAT-CONTAINING PROTEIN-RELATED"/>
    <property type="match status" value="1"/>
</dbReference>
<keyword evidence="2 3" id="KW-0040">ANK repeat</keyword>
<feature type="region of interest" description="Disordered" evidence="4">
    <location>
        <begin position="620"/>
        <end position="653"/>
    </location>
</feature>
<feature type="compositionally biased region" description="Low complexity" evidence="4">
    <location>
        <begin position="620"/>
        <end position="637"/>
    </location>
</feature>
<dbReference type="Pfam" id="PF12796">
    <property type="entry name" value="Ank_2"/>
    <property type="match status" value="2"/>
</dbReference>
<dbReference type="RefSeq" id="XP_059605518.1">
    <property type="nucleotide sequence ID" value="XM_059750699.1"/>
</dbReference>
<dbReference type="SUPFAM" id="SSF48403">
    <property type="entry name" value="Ankyrin repeat"/>
    <property type="match status" value="1"/>
</dbReference>
<gene>
    <name evidence="5" type="ORF">An12g01650</name>
</gene>
<keyword evidence="1" id="KW-0677">Repeat</keyword>
<reference evidence="5" key="1">
    <citation type="submission" date="2025-02" db="EMBL/GenBank/DDBJ databases">
        <authorList>
            <consortium name="NCBI Genome Project"/>
        </authorList>
    </citation>
    <scope>NUCLEOTIDE SEQUENCE</scope>
</reference>
<organism evidence="5">
    <name type="scientific">Aspergillus niger</name>
    <dbReference type="NCBI Taxonomy" id="5061"/>
    <lineage>
        <taxon>Eukaryota</taxon>
        <taxon>Fungi</taxon>
        <taxon>Dikarya</taxon>
        <taxon>Ascomycota</taxon>
        <taxon>Pezizomycotina</taxon>
        <taxon>Eurotiomycetes</taxon>
        <taxon>Eurotiomycetidae</taxon>
        <taxon>Eurotiales</taxon>
        <taxon>Aspergillaceae</taxon>
        <taxon>Aspergillus</taxon>
        <taxon>Aspergillus subgen. Circumdati</taxon>
    </lineage>
</organism>
<dbReference type="PROSITE" id="PS50088">
    <property type="entry name" value="ANK_REPEAT"/>
    <property type="match status" value="2"/>
</dbReference>
<feature type="compositionally biased region" description="Polar residues" evidence="4">
    <location>
        <begin position="638"/>
        <end position="649"/>
    </location>
</feature>
<evidence type="ECO:0000256" key="2">
    <source>
        <dbReference type="ARBA" id="ARBA00023043"/>
    </source>
</evidence>
<name>A0AAJ8BYX9_ASPNG</name>
<dbReference type="InterPro" id="IPR036770">
    <property type="entry name" value="Ankyrin_rpt-contain_sf"/>
</dbReference>
<dbReference type="Gene3D" id="1.25.40.20">
    <property type="entry name" value="Ankyrin repeat-containing domain"/>
    <property type="match status" value="1"/>
</dbReference>
<sequence>MSLLALPTELLQQVAALLPDGHLSSLLQVNLHLYDVLLPCLYQRRHKSRDFARSWPAGFMRAIATGNVQGTQNFLHYGADVNLVCSHHFLHQAKVPIEPWFDLQTPLNVAASIGNDTLVMMLLGHGAEINGLKHHDGVRFRHTQPAIADALLSGHISTVRLLLEHGSDIQDCHIEAGRLVLYAVNTGQLTMLQLLKEFGADLNIAYNHVEPLHKAACLRQISTDIVRFLLDHGAEITSSDRRHRRFMEDVMRGGTIDTARLLLERGAVFPQDGFHSAIACGTPDFIRLLIEYGHKPDIEWLKWAIRSRRLDLLQLLLEEGVGLYSRDARGSTILHYAVKWCSYESPTHGMSQAICGIPAQTPLVRRIKNIEPQTVSRPCSIQGTSRGTSEDILRYVIHRGAEINALDGPNKLGYIKQSLPEYGNTIIRSEVKVNHLHATILSKTKHTIHRRLLYIFHMSFKLLALFSATVLATLNDGTNLVTPVVETVTTYETVTGSPVTTAVNKTVTSYIDLIESYLVSELEALEPTYPSWVESVLDTAIPSTWAERMSSDQSFSKSVADVAASGILPAWYSSLPSDVKYVMTSDQALYKSEISALTWPPETFVTGSRSFLPSTPVLSSSISSSSSSTESSTSDPSNETQASETSPVSTGGAPVPTGNLVVSIVGAAGVLGLALAL</sequence>